<keyword evidence="2 7" id="KW-0808">Transferase</keyword>
<dbReference type="InterPro" id="IPR039859">
    <property type="entry name" value="PFA4/ZDH16/20/ERF2-like"/>
</dbReference>
<evidence type="ECO:0000256" key="3">
    <source>
        <dbReference type="ARBA" id="ARBA00022692"/>
    </source>
</evidence>
<dbReference type="GO" id="GO:0019706">
    <property type="term" value="F:protein-cysteine S-palmitoyltransferase activity"/>
    <property type="evidence" value="ECO:0007669"/>
    <property type="project" value="UniProtKB-EC"/>
</dbReference>
<evidence type="ECO:0000256" key="5">
    <source>
        <dbReference type="ARBA" id="ARBA00023136"/>
    </source>
</evidence>
<accession>T2M8I8</accession>
<dbReference type="OrthoDB" id="331948at2759"/>
<evidence type="ECO:0000256" key="4">
    <source>
        <dbReference type="ARBA" id="ARBA00022989"/>
    </source>
</evidence>
<feature type="transmembrane region" description="Helical" evidence="7">
    <location>
        <begin position="91"/>
        <end position="111"/>
    </location>
</feature>
<comment type="domain">
    <text evidence="7">The DHHC domain is required for palmitoyltransferase activity.</text>
</comment>
<keyword evidence="5 7" id="KW-0472">Membrane</keyword>
<sequence>YILVYTMQSWRHFRKNFHILKFTLKSLFYNSSRSTNHYIDAAFEPLFWFVDHFTAYLGIIFVIIVALATSSVVGIWYMFLFPIICTYSGVWIFFHCALAHYLLVNIVFHYYKAVTTHPGSPPQDALLDTIQQAVICKKCIQSKPPRTHHCSICSKCYLKMDHHCPWMNNCIGFYNHRYFVSFCIFMWMGTLYVSLSTYSIFIYHSFNPKMLLKNSFPFSDSVLPLVQGLVGNQNVTDIITNKLNKAGEEYGPHPAGFTQVHEYEHVAIIYLFFLCCAVTIALTLLNMWHMTLVSRGETSIEVHINSSERRHAATQGMGYNNPYNYGWYKNWKLFLGINKERGLLAILLPSSHLPEGNGMQWISNEKPIHYVDPAAYNRYEKEQRKWFFCRFCPC</sequence>
<feature type="non-terminal residue" evidence="9">
    <location>
        <position position="1"/>
    </location>
</feature>
<dbReference type="AlphaFoldDB" id="T2M8I8"/>
<evidence type="ECO:0000256" key="1">
    <source>
        <dbReference type="ARBA" id="ARBA00004141"/>
    </source>
</evidence>
<name>T2M8I8_HYDVU</name>
<feature type="transmembrane region" description="Helical" evidence="7">
    <location>
        <begin position="53"/>
        <end position="79"/>
    </location>
</feature>
<dbReference type="PANTHER" id="PTHR12246">
    <property type="entry name" value="PALMITOYLTRANSFERASE ZDHHC16"/>
    <property type="match status" value="1"/>
</dbReference>
<evidence type="ECO:0000256" key="6">
    <source>
        <dbReference type="ARBA" id="ARBA00023315"/>
    </source>
</evidence>
<feature type="transmembrane region" description="Helical" evidence="7">
    <location>
        <begin position="178"/>
        <end position="203"/>
    </location>
</feature>
<dbReference type="Pfam" id="PF01529">
    <property type="entry name" value="DHHC"/>
    <property type="match status" value="1"/>
</dbReference>
<keyword evidence="6 7" id="KW-0012">Acyltransferase</keyword>
<evidence type="ECO:0000313" key="9">
    <source>
        <dbReference type="EMBL" id="CDG68245.1"/>
    </source>
</evidence>
<feature type="domain" description="Palmitoyltransferase DHHC" evidence="8">
    <location>
        <begin position="132"/>
        <end position="302"/>
    </location>
</feature>
<evidence type="ECO:0000256" key="2">
    <source>
        <dbReference type="ARBA" id="ARBA00022679"/>
    </source>
</evidence>
<dbReference type="InterPro" id="IPR001594">
    <property type="entry name" value="Palmitoyltrfase_DHHC"/>
</dbReference>
<keyword evidence="4 7" id="KW-1133">Transmembrane helix</keyword>
<dbReference type="EMBL" id="HAAD01002013">
    <property type="protein sequence ID" value="CDG68245.1"/>
    <property type="molecule type" value="mRNA"/>
</dbReference>
<dbReference type="PROSITE" id="PS50216">
    <property type="entry name" value="DHHC"/>
    <property type="match status" value="1"/>
</dbReference>
<dbReference type="EC" id="2.3.1.225" evidence="7"/>
<gene>
    <name evidence="9" type="primary">ZDHHC16</name>
</gene>
<reference evidence="9" key="1">
    <citation type="journal article" date="2013" name="Genome Biol. Evol.">
        <title>Punctuated emergences of genetic and phenotypic innovations in eumetazoan, bilaterian, euteleostome, and hominidae ancestors.</title>
        <authorList>
            <person name="Wenger Y."/>
            <person name="Galliot B."/>
        </authorList>
    </citation>
    <scope>NUCLEOTIDE SEQUENCE</scope>
    <source>
        <tissue evidence="9">Whole animals</tissue>
    </source>
</reference>
<evidence type="ECO:0000259" key="8">
    <source>
        <dbReference type="Pfam" id="PF01529"/>
    </source>
</evidence>
<keyword evidence="3 7" id="KW-0812">Transmembrane</keyword>
<comment type="catalytic activity">
    <reaction evidence="7">
        <text>L-cysteinyl-[protein] + hexadecanoyl-CoA = S-hexadecanoyl-L-cysteinyl-[protein] + CoA</text>
        <dbReference type="Rhea" id="RHEA:36683"/>
        <dbReference type="Rhea" id="RHEA-COMP:10131"/>
        <dbReference type="Rhea" id="RHEA-COMP:11032"/>
        <dbReference type="ChEBI" id="CHEBI:29950"/>
        <dbReference type="ChEBI" id="CHEBI:57287"/>
        <dbReference type="ChEBI" id="CHEBI:57379"/>
        <dbReference type="ChEBI" id="CHEBI:74151"/>
        <dbReference type="EC" id="2.3.1.225"/>
    </reaction>
</comment>
<proteinExistence type="evidence at transcript level"/>
<comment type="subcellular location">
    <subcellularLocation>
        <location evidence="1">Membrane</location>
        <topology evidence="1">Multi-pass membrane protein</topology>
    </subcellularLocation>
</comment>
<feature type="transmembrane region" description="Helical" evidence="7">
    <location>
        <begin position="267"/>
        <end position="288"/>
    </location>
</feature>
<organism evidence="9">
    <name type="scientific">Hydra vulgaris</name>
    <name type="common">Hydra</name>
    <name type="synonym">Hydra attenuata</name>
    <dbReference type="NCBI Taxonomy" id="6087"/>
    <lineage>
        <taxon>Eukaryota</taxon>
        <taxon>Metazoa</taxon>
        <taxon>Cnidaria</taxon>
        <taxon>Hydrozoa</taxon>
        <taxon>Hydroidolina</taxon>
        <taxon>Anthoathecata</taxon>
        <taxon>Aplanulata</taxon>
        <taxon>Hydridae</taxon>
        <taxon>Hydra</taxon>
    </lineage>
</organism>
<protein>
    <recommendedName>
        <fullName evidence="7">Palmitoyltransferase</fullName>
        <ecNumber evidence="7">2.3.1.225</ecNumber>
    </recommendedName>
</protein>
<comment type="similarity">
    <text evidence="7">Belongs to the DHHC palmitoyltransferase family.</text>
</comment>
<evidence type="ECO:0000256" key="7">
    <source>
        <dbReference type="RuleBase" id="RU079119"/>
    </source>
</evidence>
<dbReference type="GO" id="GO:0016020">
    <property type="term" value="C:membrane"/>
    <property type="evidence" value="ECO:0007669"/>
    <property type="project" value="UniProtKB-SubCell"/>
</dbReference>